<evidence type="ECO:0000313" key="1">
    <source>
        <dbReference type="EMBL" id="CAG8838607.1"/>
    </source>
</evidence>
<organism evidence="1 2">
    <name type="scientific">Gigaspora margarita</name>
    <dbReference type="NCBI Taxonomy" id="4874"/>
    <lineage>
        <taxon>Eukaryota</taxon>
        <taxon>Fungi</taxon>
        <taxon>Fungi incertae sedis</taxon>
        <taxon>Mucoromycota</taxon>
        <taxon>Glomeromycotina</taxon>
        <taxon>Glomeromycetes</taxon>
        <taxon>Diversisporales</taxon>
        <taxon>Gigasporaceae</taxon>
        <taxon>Gigaspora</taxon>
    </lineage>
</organism>
<dbReference type="EMBL" id="CAJVQB010058498">
    <property type="protein sequence ID" value="CAG8838607.1"/>
    <property type="molecule type" value="Genomic_DNA"/>
</dbReference>
<protein>
    <submittedName>
        <fullName evidence="1">16411_t:CDS:1</fullName>
    </submittedName>
</protein>
<feature type="non-terminal residue" evidence="1">
    <location>
        <position position="1"/>
    </location>
</feature>
<comment type="caution">
    <text evidence="1">The sequence shown here is derived from an EMBL/GenBank/DDBJ whole genome shotgun (WGS) entry which is preliminary data.</text>
</comment>
<dbReference type="Proteomes" id="UP000789901">
    <property type="component" value="Unassembled WGS sequence"/>
</dbReference>
<proteinExistence type="predicted"/>
<name>A0ABN7WQZ2_GIGMA</name>
<reference evidence="1 2" key="1">
    <citation type="submission" date="2021-06" db="EMBL/GenBank/DDBJ databases">
        <authorList>
            <person name="Kallberg Y."/>
            <person name="Tangrot J."/>
            <person name="Rosling A."/>
        </authorList>
    </citation>
    <scope>NUCLEOTIDE SEQUENCE [LARGE SCALE GENOMIC DNA]</scope>
    <source>
        <strain evidence="1 2">120-4 pot B 10/14</strain>
    </source>
</reference>
<keyword evidence="2" id="KW-1185">Reference proteome</keyword>
<gene>
    <name evidence="1" type="ORF">GMARGA_LOCUS34060</name>
</gene>
<evidence type="ECO:0000313" key="2">
    <source>
        <dbReference type="Proteomes" id="UP000789901"/>
    </source>
</evidence>
<sequence length="66" mass="7915">PAYWKVLNLTRESLYGYKEITENDLQQLSQNFTDYIKWKCELVSKDIQDYFNSSCEKLGNTMRIKI</sequence>
<accession>A0ABN7WQZ2</accession>